<dbReference type="OrthoDB" id="1158011at2759"/>
<keyword evidence="1" id="KW-0833">Ubl conjugation pathway</keyword>
<dbReference type="PANTHER" id="PTHR24067">
    <property type="entry name" value="UBIQUITIN-CONJUGATING ENZYME E2"/>
    <property type="match status" value="1"/>
</dbReference>
<dbReference type="EMBL" id="ML014350">
    <property type="protein sequence ID" value="RKO98870.1"/>
    <property type="molecule type" value="Genomic_DNA"/>
</dbReference>
<evidence type="ECO:0000313" key="4">
    <source>
        <dbReference type="Proteomes" id="UP000274922"/>
    </source>
</evidence>
<dbReference type="InterPro" id="IPR000608">
    <property type="entry name" value="UBC"/>
</dbReference>
<name>A0A4P9X2L2_9FUNG</name>
<protein>
    <recommendedName>
        <fullName evidence="2">UBC core domain-containing protein</fullName>
    </recommendedName>
</protein>
<dbReference type="PROSITE" id="PS50127">
    <property type="entry name" value="UBC_2"/>
    <property type="match status" value="1"/>
</dbReference>
<keyword evidence="4" id="KW-1185">Reference proteome</keyword>
<evidence type="ECO:0000256" key="1">
    <source>
        <dbReference type="ARBA" id="ARBA00022786"/>
    </source>
</evidence>
<sequence>MASRTAIKRLTVEYKRLQTQPPPYIVAKPLESNLFEWHYILTGPPDSPYEGGEYHGRIVFPNTYPYAPPAIRMITPSGRFATDTRLCLSMSDFHPDSWNPMWSVPTILTGLLSFMLEDTQTTGSIVTTAAQKRQYARASYAWNRRRDSVER</sequence>
<proteinExistence type="predicted"/>
<accession>A0A4P9X2L2</accession>
<dbReference type="AlphaFoldDB" id="A0A4P9X2L2"/>
<dbReference type="InterPro" id="IPR050113">
    <property type="entry name" value="Ub_conjugating_enzyme"/>
</dbReference>
<evidence type="ECO:0000313" key="3">
    <source>
        <dbReference type="EMBL" id="RKO98870.1"/>
    </source>
</evidence>
<dbReference type="CDD" id="cd23799">
    <property type="entry name" value="UBCc_UBE2J"/>
    <property type="match status" value="1"/>
</dbReference>
<dbReference type="Pfam" id="PF00179">
    <property type="entry name" value="UQ_con"/>
    <property type="match status" value="1"/>
</dbReference>
<reference evidence="4" key="1">
    <citation type="journal article" date="2018" name="Nat. Microbiol.">
        <title>Leveraging single-cell genomics to expand the fungal tree of life.</title>
        <authorList>
            <person name="Ahrendt S.R."/>
            <person name="Quandt C.A."/>
            <person name="Ciobanu D."/>
            <person name="Clum A."/>
            <person name="Salamov A."/>
            <person name="Andreopoulos B."/>
            <person name="Cheng J.F."/>
            <person name="Woyke T."/>
            <person name="Pelin A."/>
            <person name="Henrissat B."/>
            <person name="Reynolds N.K."/>
            <person name="Benny G.L."/>
            <person name="Smith M.E."/>
            <person name="James T.Y."/>
            <person name="Grigoriev I.V."/>
        </authorList>
    </citation>
    <scope>NUCLEOTIDE SEQUENCE [LARGE SCALE GENOMIC DNA]</scope>
    <source>
        <strain evidence="4">ATCC 52028</strain>
    </source>
</reference>
<dbReference type="InterPro" id="IPR016135">
    <property type="entry name" value="UBQ-conjugating_enzyme/RWD"/>
</dbReference>
<feature type="domain" description="UBC core" evidence="2">
    <location>
        <begin position="5"/>
        <end position="151"/>
    </location>
</feature>
<dbReference type="SUPFAM" id="SSF54495">
    <property type="entry name" value="UBC-like"/>
    <property type="match status" value="1"/>
</dbReference>
<dbReference type="Proteomes" id="UP000274922">
    <property type="component" value="Unassembled WGS sequence"/>
</dbReference>
<organism evidence="3 4">
    <name type="scientific">Caulochytrium protostelioides</name>
    <dbReference type="NCBI Taxonomy" id="1555241"/>
    <lineage>
        <taxon>Eukaryota</taxon>
        <taxon>Fungi</taxon>
        <taxon>Fungi incertae sedis</taxon>
        <taxon>Chytridiomycota</taxon>
        <taxon>Chytridiomycota incertae sedis</taxon>
        <taxon>Chytridiomycetes</taxon>
        <taxon>Caulochytriales</taxon>
        <taxon>Caulochytriaceae</taxon>
        <taxon>Caulochytrium</taxon>
    </lineage>
</organism>
<dbReference type="Gene3D" id="3.10.110.10">
    <property type="entry name" value="Ubiquitin Conjugating Enzyme"/>
    <property type="match status" value="1"/>
</dbReference>
<dbReference type="FunFam" id="3.10.110.10:FF:000109">
    <property type="entry name" value="Ubiquitin-conjugating enzyme E2 J2-like"/>
    <property type="match status" value="1"/>
</dbReference>
<gene>
    <name evidence="3" type="ORF">CXG81DRAFT_30358</name>
</gene>
<dbReference type="STRING" id="1555241.A0A4P9X2L2"/>
<dbReference type="SMART" id="SM00212">
    <property type="entry name" value="UBCc"/>
    <property type="match status" value="1"/>
</dbReference>
<evidence type="ECO:0000259" key="2">
    <source>
        <dbReference type="PROSITE" id="PS50127"/>
    </source>
</evidence>